<protein>
    <submittedName>
        <fullName evidence="1">Uncharacterized protein</fullName>
    </submittedName>
</protein>
<name>A0A2I0V946_9ASPA</name>
<proteinExistence type="predicted"/>
<dbReference type="AlphaFoldDB" id="A0A2I0V946"/>
<dbReference type="Proteomes" id="UP000233837">
    <property type="component" value="Unassembled WGS sequence"/>
</dbReference>
<reference evidence="1 2" key="1">
    <citation type="journal article" date="2016" name="Sci. Rep.">
        <title>The Dendrobium catenatum Lindl. genome sequence provides insights into polysaccharide synthase, floral development and adaptive evolution.</title>
        <authorList>
            <person name="Zhang G.Q."/>
            <person name="Xu Q."/>
            <person name="Bian C."/>
            <person name="Tsai W.C."/>
            <person name="Yeh C.M."/>
            <person name="Liu K.W."/>
            <person name="Yoshida K."/>
            <person name="Zhang L.S."/>
            <person name="Chang S.B."/>
            <person name="Chen F."/>
            <person name="Shi Y."/>
            <person name="Su Y.Y."/>
            <person name="Zhang Y.Q."/>
            <person name="Chen L.J."/>
            <person name="Yin Y."/>
            <person name="Lin M."/>
            <person name="Huang H."/>
            <person name="Deng H."/>
            <person name="Wang Z.W."/>
            <person name="Zhu S.L."/>
            <person name="Zhao X."/>
            <person name="Deng C."/>
            <person name="Niu S.C."/>
            <person name="Huang J."/>
            <person name="Wang M."/>
            <person name="Liu G.H."/>
            <person name="Yang H.J."/>
            <person name="Xiao X.J."/>
            <person name="Hsiao Y.Y."/>
            <person name="Wu W.L."/>
            <person name="Chen Y.Y."/>
            <person name="Mitsuda N."/>
            <person name="Ohme-Takagi M."/>
            <person name="Luo Y.B."/>
            <person name="Van de Peer Y."/>
            <person name="Liu Z.J."/>
        </authorList>
    </citation>
    <scope>NUCLEOTIDE SEQUENCE [LARGE SCALE GENOMIC DNA]</scope>
    <source>
        <tissue evidence="1">The whole plant</tissue>
    </source>
</reference>
<reference evidence="1 2" key="2">
    <citation type="journal article" date="2017" name="Nature">
        <title>The Apostasia genome and the evolution of orchids.</title>
        <authorList>
            <person name="Zhang G.Q."/>
            <person name="Liu K.W."/>
            <person name="Li Z."/>
            <person name="Lohaus R."/>
            <person name="Hsiao Y.Y."/>
            <person name="Niu S.C."/>
            <person name="Wang J.Y."/>
            <person name="Lin Y.C."/>
            <person name="Xu Q."/>
            <person name="Chen L.J."/>
            <person name="Yoshida K."/>
            <person name="Fujiwara S."/>
            <person name="Wang Z.W."/>
            <person name="Zhang Y.Q."/>
            <person name="Mitsuda N."/>
            <person name="Wang M."/>
            <person name="Liu G.H."/>
            <person name="Pecoraro L."/>
            <person name="Huang H.X."/>
            <person name="Xiao X.J."/>
            <person name="Lin M."/>
            <person name="Wu X.Y."/>
            <person name="Wu W.L."/>
            <person name="Chen Y.Y."/>
            <person name="Chang S.B."/>
            <person name="Sakamoto S."/>
            <person name="Ohme-Takagi M."/>
            <person name="Yagi M."/>
            <person name="Zeng S.J."/>
            <person name="Shen C.Y."/>
            <person name="Yeh C.M."/>
            <person name="Luo Y.B."/>
            <person name="Tsai W.C."/>
            <person name="Van de Peer Y."/>
            <person name="Liu Z.J."/>
        </authorList>
    </citation>
    <scope>NUCLEOTIDE SEQUENCE [LARGE SCALE GENOMIC DNA]</scope>
    <source>
        <tissue evidence="1">The whole plant</tissue>
    </source>
</reference>
<evidence type="ECO:0000313" key="1">
    <source>
        <dbReference type="EMBL" id="PKU59935.1"/>
    </source>
</evidence>
<sequence>MDEFNKITLDLKNMDVRTRGSRHNSYELPIKELRAHLQHYVVLETYAYNDRS</sequence>
<evidence type="ECO:0000313" key="2">
    <source>
        <dbReference type="Proteomes" id="UP000233837"/>
    </source>
</evidence>
<dbReference type="EMBL" id="KZ504038">
    <property type="protein sequence ID" value="PKU59935.1"/>
    <property type="molecule type" value="Genomic_DNA"/>
</dbReference>
<accession>A0A2I0V946</accession>
<keyword evidence="2" id="KW-1185">Reference proteome</keyword>
<organism evidence="1 2">
    <name type="scientific">Dendrobium catenatum</name>
    <dbReference type="NCBI Taxonomy" id="906689"/>
    <lineage>
        <taxon>Eukaryota</taxon>
        <taxon>Viridiplantae</taxon>
        <taxon>Streptophyta</taxon>
        <taxon>Embryophyta</taxon>
        <taxon>Tracheophyta</taxon>
        <taxon>Spermatophyta</taxon>
        <taxon>Magnoliopsida</taxon>
        <taxon>Liliopsida</taxon>
        <taxon>Asparagales</taxon>
        <taxon>Orchidaceae</taxon>
        <taxon>Epidendroideae</taxon>
        <taxon>Malaxideae</taxon>
        <taxon>Dendrobiinae</taxon>
        <taxon>Dendrobium</taxon>
    </lineage>
</organism>
<gene>
    <name evidence="1" type="ORF">MA16_Dca019637</name>
</gene>